<evidence type="ECO:0000313" key="3">
    <source>
        <dbReference type="Proteomes" id="UP000646827"/>
    </source>
</evidence>
<dbReference type="OrthoDB" id="2244641at2759"/>
<reference evidence="2 3" key="1">
    <citation type="submission" date="2020-12" db="EMBL/GenBank/DDBJ databases">
        <title>Metabolic potential, ecology and presence of endohyphal bacteria is reflected in genomic diversity of Mucoromycotina.</title>
        <authorList>
            <person name="Muszewska A."/>
            <person name="Okrasinska A."/>
            <person name="Steczkiewicz K."/>
            <person name="Drgas O."/>
            <person name="Orlowska M."/>
            <person name="Perlinska-Lenart U."/>
            <person name="Aleksandrzak-Piekarczyk T."/>
            <person name="Szatraj K."/>
            <person name="Zielenkiewicz U."/>
            <person name="Pilsyk S."/>
            <person name="Malc E."/>
            <person name="Mieczkowski P."/>
            <person name="Kruszewska J.S."/>
            <person name="Biernat P."/>
            <person name="Pawlowska J."/>
        </authorList>
    </citation>
    <scope>NUCLEOTIDE SEQUENCE [LARGE SCALE GENOMIC DNA]</scope>
    <source>
        <strain evidence="2 3">CBS 142.35</strain>
    </source>
</reference>
<sequence>MTIVTPKTISYLPVEVIDIIAKDLTLADYYTCTSVSKEWQRAFRHCYRHTIDLTERCTFTSMISSLTQSVQNEPRDPLGFVVRGLKVDDGVACLKDMARLNKLCPNIMSLTFRWAYNAQHNERIDSGQQVQEQARRRFFSTPTPFLKVMKNISRLSLEPRKQANVTKHIRCSAQDLSIYLSYGTSLRRLSLVNVLPQLMGEHLDVINKTCPNLSELFIATNFSISNSINIISSHSNKVIQQQHNTLENLFIRCSRREASPETFYNWFHYFGSKYPNLRHLCLEYKSMVSRMPRSLEENEAIRGYTQFTTKCTKLETVKFINLPVKIEHLPFLFGDNHKYINKKKGNSSGNANINTSFLGSSPVLLPFNCCHDNNENNTKQLRFLNFISEDYTIGDLDSTRLAELFIRMRRIHQLNLCIPMTITSPPCLTTLSMLRHLTVLKLMRTEKLGTLELDEPLSKVTIQIDEVLERCPELIQVTLSYFVIRTHRRAYCSLDYRQGSGYPLKKLSLVDSSLSESAVSFFAYKCLAIQEFGLYTCIYYDESGRGISRFKIHMPYHHLKSLQIFNPKTVHAVPLEWNRELLFDLDHIKVVAVRSIEADRQLQKQHQQQRQQRLQDLTRIPDEYFTVDGLNFFTNWYLTKIKSRLFNDMNLIQQTLQPYGNTPTTTTFMNADDPLLTAESVFDDNAIQTPSLHSDAWNKKYVRLDEVRVADLYKRIKQTSGFPQYHHHHNHNREDSNHTSNSSMSGIDDDDDSNRSSKRRRLMMMSDPDDVICTPDPVVTTCHSEAEENGFMTICCRSIRSLSINDVLLVANNIYM</sequence>
<name>A0A8H7VN26_9FUNG</name>
<evidence type="ECO:0000313" key="2">
    <source>
        <dbReference type="EMBL" id="KAG2220674.1"/>
    </source>
</evidence>
<dbReference type="Gene3D" id="3.80.10.10">
    <property type="entry name" value="Ribonuclease Inhibitor"/>
    <property type="match status" value="1"/>
</dbReference>
<dbReference type="InterPro" id="IPR036047">
    <property type="entry name" value="F-box-like_dom_sf"/>
</dbReference>
<keyword evidence="3" id="KW-1185">Reference proteome</keyword>
<organism evidence="2 3">
    <name type="scientific">Circinella minor</name>
    <dbReference type="NCBI Taxonomy" id="1195481"/>
    <lineage>
        <taxon>Eukaryota</taxon>
        <taxon>Fungi</taxon>
        <taxon>Fungi incertae sedis</taxon>
        <taxon>Mucoromycota</taxon>
        <taxon>Mucoromycotina</taxon>
        <taxon>Mucoromycetes</taxon>
        <taxon>Mucorales</taxon>
        <taxon>Lichtheimiaceae</taxon>
        <taxon>Circinella</taxon>
    </lineage>
</organism>
<dbReference type="EMBL" id="JAEPRB010000133">
    <property type="protein sequence ID" value="KAG2220674.1"/>
    <property type="molecule type" value="Genomic_DNA"/>
</dbReference>
<dbReference type="SUPFAM" id="SSF52047">
    <property type="entry name" value="RNI-like"/>
    <property type="match status" value="1"/>
</dbReference>
<dbReference type="SUPFAM" id="SSF81383">
    <property type="entry name" value="F-box domain"/>
    <property type="match status" value="1"/>
</dbReference>
<comment type="caution">
    <text evidence="2">The sequence shown here is derived from an EMBL/GenBank/DDBJ whole genome shotgun (WGS) entry which is preliminary data.</text>
</comment>
<proteinExistence type="predicted"/>
<dbReference type="AlphaFoldDB" id="A0A8H7VN26"/>
<feature type="region of interest" description="Disordered" evidence="1">
    <location>
        <begin position="722"/>
        <end position="757"/>
    </location>
</feature>
<evidence type="ECO:0000256" key="1">
    <source>
        <dbReference type="SAM" id="MobiDB-lite"/>
    </source>
</evidence>
<evidence type="ECO:0008006" key="4">
    <source>
        <dbReference type="Google" id="ProtNLM"/>
    </source>
</evidence>
<dbReference type="InterPro" id="IPR032675">
    <property type="entry name" value="LRR_dom_sf"/>
</dbReference>
<protein>
    <recommendedName>
        <fullName evidence="4">F-box domain-containing protein</fullName>
    </recommendedName>
</protein>
<dbReference type="Proteomes" id="UP000646827">
    <property type="component" value="Unassembled WGS sequence"/>
</dbReference>
<accession>A0A8H7VN26</accession>
<gene>
    <name evidence="2" type="ORF">INT45_008217</name>
</gene>